<comment type="caution">
    <text evidence="2">The sequence shown here is derived from an EMBL/GenBank/DDBJ whole genome shotgun (WGS) entry which is preliminary data.</text>
</comment>
<name>A0A2H9TJQ7_9FUNG</name>
<evidence type="ECO:0000256" key="1">
    <source>
        <dbReference type="SAM" id="MobiDB-lite"/>
    </source>
</evidence>
<sequence>MGVYEDTTGAAQEGLTTLKMPGDAEERKRPVSVLLSDADTEQTDCSDSSDSSDSPDDEIEQQDDKTIEQ</sequence>
<protein>
    <submittedName>
        <fullName evidence="2">Uncharacterized protein</fullName>
    </submittedName>
</protein>
<evidence type="ECO:0000313" key="3">
    <source>
        <dbReference type="Proteomes" id="UP000240830"/>
    </source>
</evidence>
<keyword evidence="3" id="KW-1185">Reference proteome</keyword>
<dbReference type="AlphaFoldDB" id="A0A2H9TJQ7"/>
<dbReference type="Proteomes" id="UP000240830">
    <property type="component" value="Unassembled WGS sequence"/>
</dbReference>
<accession>A0A2H9TJQ7</accession>
<gene>
    <name evidence="2" type="ORF">PSACC_02287</name>
</gene>
<organism evidence="2 3">
    <name type="scientific">Paramicrosporidium saccamoebae</name>
    <dbReference type="NCBI Taxonomy" id="1246581"/>
    <lineage>
        <taxon>Eukaryota</taxon>
        <taxon>Fungi</taxon>
        <taxon>Fungi incertae sedis</taxon>
        <taxon>Cryptomycota</taxon>
        <taxon>Cryptomycota incertae sedis</taxon>
        <taxon>Paramicrosporidium</taxon>
    </lineage>
</organism>
<reference evidence="2 3" key="1">
    <citation type="submission" date="2016-10" db="EMBL/GenBank/DDBJ databases">
        <title>The genome of Paramicrosporidium saccamoebae is the missing link in understanding Cryptomycota and Microsporidia evolution.</title>
        <authorList>
            <person name="Quandt C.A."/>
            <person name="Beaudet D."/>
            <person name="Corsaro D."/>
            <person name="Michel R."/>
            <person name="Corradi N."/>
            <person name="James T."/>
        </authorList>
    </citation>
    <scope>NUCLEOTIDE SEQUENCE [LARGE SCALE GENOMIC DNA]</scope>
    <source>
        <strain evidence="2 3">KSL3</strain>
    </source>
</reference>
<evidence type="ECO:0000313" key="2">
    <source>
        <dbReference type="EMBL" id="PJF17994.1"/>
    </source>
</evidence>
<feature type="region of interest" description="Disordered" evidence="1">
    <location>
        <begin position="1"/>
        <end position="69"/>
    </location>
</feature>
<dbReference type="EMBL" id="MTSL01000150">
    <property type="protein sequence ID" value="PJF17994.1"/>
    <property type="molecule type" value="Genomic_DNA"/>
</dbReference>
<proteinExistence type="predicted"/>